<proteinExistence type="predicted"/>
<sequence length="782" mass="90879">MDQGSDKTDHTDLDSPNLNGFEIDNFYLDMNGLIHPCFHPQDRPAPDTIDDMLIMLKRYLDYIIDIVRPRKLVYMAVDGVAPRAKMNQQRARRFKAARDKKSAMDFEAQQAADALAKGTPLPASKKEMDSNCITPGTVFMDRVIETLKAYVKERISTSAYWKKLVVIISDSSVPGEGEHKIMEYIRKQKDQPNYNPNLNHCIYGLDADLIMLTLATHERNFFVIREDVLNTKCYICGGAHPVAFCPKKNEINPMDPINKPFVFVSILDVRKLIYLLGMVPGYDFERIIDDFIFLCFFIGNDFLPHSPSLEIYHEDISLIMELYKEFLLKNGYVTDAGNLDMAAFKNLLTFLSRNESGRLIDVANKKRMETTISSNHVFRKQLSAIAEAKANKQTEEFEKLTKEFTESKLKFNEMIFGGDVEYDKPGYEERYYNSKLHIDIVKEPKKVEELVHEYVKGLVWVLKYYYQGCKGWGWFFPHNYAPFITDMAKYFDYTWNITFDFEEPSTPVEQLMSVLPPFSKKCVPKSCRALLNSETSPLKEFYPETFQIDFDGYAVEYLGVVLLPFIERPKLLKYLRPIEDAFVGDDKERNKASGVAHIYFYRNNPLFKNIGQAYTKDPIKHLNHLKDLDKLYKGKFSLDKFDEDEVFPLSCNMHEIAGTVFPVKTTYNDVIGDCVVCGFENPEYDEKHIFIPRYLEGQKLTVLPMQKSNKSTERNAKEYMELVEKSYCGEISMDYTPKKREGPQPTVNYEMFLKVRKDSKKRPLVNPFLQEHFDLERKHKFD</sequence>
<dbReference type="Pfam" id="PF17846">
    <property type="entry name" value="XRN_M"/>
    <property type="match status" value="1"/>
</dbReference>
<evidence type="ECO:0000256" key="1">
    <source>
        <dbReference type="ARBA" id="ARBA00022722"/>
    </source>
</evidence>
<evidence type="ECO:0000259" key="5">
    <source>
        <dbReference type="Pfam" id="PF17846"/>
    </source>
</evidence>
<dbReference type="OrthoDB" id="372487at2759"/>
<dbReference type="InterPro" id="IPR041412">
    <property type="entry name" value="Xrn1_helical"/>
</dbReference>
<dbReference type="CDD" id="cd18673">
    <property type="entry name" value="PIN_XRN1-2-like"/>
    <property type="match status" value="1"/>
</dbReference>
<name>A0A0A1TY07_ENTIV</name>
<keyword evidence="7" id="KW-1185">Reference proteome</keyword>
<dbReference type="Pfam" id="PF03159">
    <property type="entry name" value="XRN_N"/>
    <property type="match status" value="1"/>
</dbReference>
<dbReference type="Proteomes" id="UP000014680">
    <property type="component" value="Unassembled WGS sequence"/>
</dbReference>
<evidence type="ECO:0000256" key="3">
    <source>
        <dbReference type="ARBA" id="ARBA00022839"/>
    </source>
</evidence>
<dbReference type="KEGG" id="eiv:EIN_114770"/>
<dbReference type="RefSeq" id="XP_004185629.1">
    <property type="nucleotide sequence ID" value="XM_004185581.1"/>
</dbReference>
<keyword evidence="2" id="KW-0378">Hydrolase</keyword>
<keyword evidence="1" id="KW-0540">Nuclease</keyword>
<protein>
    <submittedName>
        <fullName evidence="6">5'-&gt;3' exoribonuclease, putative</fullName>
    </submittedName>
</protein>
<dbReference type="OMA" id="CASWCWE"/>
<evidence type="ECO:0000256" key="2">
    <source>
        <dbReference type="ARBA" id="ARBA00022801"/>
    </source>
</evidence>
<feature type="domain" description="Xrn1 helical" evidence="5">
    <location>
        <begin position="282"/>
        <end position="698"/>
    </location>
</feature>
<dbReference type="GO" id="GO:0003723">
    <property type="term" value="F:RNA binding"/>
    <property type="evidence" value="ECO:0007669"/>
    <property type="project" value="TreeGrafter"/>
</dbReference>
<dbReference type="InterPro" id="IPR004859">
    <property type="entry name" value="Xrn1_N"/>
</dbReference>
<accession>A0A0A1TY07</accession>
<reference evidence="6 7" key="1">
    <citation type="submission" date="2012-10" db="EMBL/GenBank/DDBJ databases">
        <authorList>
            <person name="Zafar N."/>
            <person name="Inman J."/>
            <person name="Hall N."/>
            <person name="Lorenzi H."/>
            <person name="Caler E."/>
        </authorList>
    </citation>
    <scope>NUCLEOTIDE SEQUENCE [LARGE SCALE GENOMIC DNA]</scope>
    <source>
        <strain evidence="6 7">IP1</strain>
    </source>
</reference>
<dbReference type="GO" id="GO:0004534">
    <property type="term" value="F:5'-3' RNA exonuclease activity"/>
    <property type="evidence" value="ECO:0007669"/>
    <property type="project" value="TreeGrafter"/>
</dbReference>
<dbReference type="InterPro" id="IPR027073">
    <property type="entry name" value="5_3_exoribonuclease"/>
</dbReference>
<dbReference type="Gene3D" id="1.25.40.1050">
    <property type="match status" value="1"/>
</dbReference>
<dbReference type="GO" id="GO:0005634">
    <property type="term" value="C:nucleus"/>
    <property type="evidence" value="ECO:0007669"/>
    <property type="project" value="TreeGrafter"/>
</dbReference>
<dbReference type="EMBL" id="KB207005">
    <property type="protein sequence ID" value="ELP86283.1"/>
    <property type="molecule type" value="Genomic_DNA"/>
</dbReference>
<evidence type="ECO:0000313" key="6">
    <source>
        <dbReference type="EMBL" id="ELP86283.1"/>
    </source>
</evidence>
<dbReference type="GO" id="GO:0000956">
    <property type="term" value="P:nuclear-transcribed mRNA catabolic process"/>
    <property type="evidence" value="ECO:0007669"/>
    <property type="project" value="TreeGrafter"/>
</dbReference>
<dbReference type="VEuPathDB" id="AmoebaDB:EIN_114770"/>
<organism evidence="6 7">
    <name type="scientific">Entamoeba invadens IP1</name>
    <dbReference type="NCBI Taxonomy" id="370355"/>
    <lineage>
        <taxon>Eukaryota</taxon>
        <taxon>Amoebozoa</taxon>
        <taxon>Evosea</taxon>
        <taxon>Archamoebae</taxon>
        <taxon>Mastigamoebida</taxon>
        <taxon>Entamoebidae</taxon>
        <taxon>Entamoeba</taxon>
    </lineage>
</organism>
<keyword evidence="3" id="KW-0269">Exonuclease</keyword>
<gene>
    <name evidence="6" type="ORF">EIN_114770</name>
</gene>
<feature type="domain" description="Xrn1 N-terminal" evidence="4">
    <location>
        <begin position="19"/>
        <end position="227"/>
    </location>
</feature>
<evidence type="ECO:0000313" key="7">
    <source>
        <dbReference type="Proteomes" id="UP000014680"/>
    </source>
</evidence>
<dbReference type="PANTHER" id="PTHR12341">
    <property type="entry name" value="5'-&gt;3' EXORIBONUCLEASE"/>
    <property type="match status" value="1"/>
</dbReference>
<dbReference type="GeneID" id="14885230"/>
<dbReference type="AlphaFoldDB" id="A0A0A1TY07"/>
<dbReference type="Gene3D" id="3.40.50.12390">
    <property type="match status" value="2"/>
</dbReference>
<dbReference type="PANTHER" id="PTHR12341:SF41">
    <property type="entry name" value="5'-3' EXORIBONUCLEASE 2"/>
    <property type="match status" value="1"/>
</dbReference>
<evidence type="ECO:0000259" key="4">
    <source>
        <dbReference type="Pfam" id="PF03159"/>
    </source>
</evidence>